<reference evidence="7" key="1">
    <citation type="journal article" date="2021" name="Front. Microbiol.">
        <title>Comprehensive Comparative Genomics and Phenotyping of Methylobacterium Species.</title>
        <authorList>
            <person name="Alessa O."/>
            <person name="Ogura Y."/>
            <person name="Fujitani Y."/>
            <person name="Takami H."/>
            <person name="Hayashi T."/>
            <person name="Sahin N."/>
            <person name="Tani A."/>
        </authorList>
    </citation>
    <scope>NUCLEOTIDE SEQUENCE</scope>
    <source>
        <strain evidence="7">DSM 17168</strain>
    </source>
</reference>
<evidence type="ECO:0000256" key="5">
    <source>
        <dbReference type="ARBA" id="ARBA00023136"/>
    </source>
</evidence>
<reference evidence="7" key="2">
    <citation type="submission" date="2021-08" db="EMBL/GenBank/DDBJ databases">
        <authorList>
            <person name="Tani A."/>
            <person name="Ola A."/>
            <person name="Ogura Y."/>
            <person name="Katsura K."/>
            <person name="Hayashi T."/>
        </authorList>
    </citation>
    <scope>NUCLEOTIDE SEQUENCE</scope>
    <source>
        <strain evidence="7">DSM 17168</strain>
    </source>
</reference>
<evidence type="ECO:0000256" key="2">
    <source>
        <dbReference type="ARBA" id="ARBA00022475"/>
    </source>
</evidence>
<dbReference type="EMBL" id="BPQQ01000011">
    <property type="protein sequence ID" value="GJD99197.1"/>
    <property type="molecule type" value="Genomic_DNA"/>
</dbReference>
<evidence type="ECO:0000256" key="3">
    <source>
        <dbReference type="ARBA" id="ARBA00022692"/>
    </source>
</evidence>
<dbReference type="PANTHER" id="PTHR33931">
    <property type="entry name" value="HOLIN-LIKE PROTEIN CIDA-RELATED"/>
    <property type="match status" value="1"/>
</dbReference>
<feature type="transmembrane region" description="Helical" evidence="6">
    <location>
        <begin position="60"/>
        <end position="79"/>
    </location>
</feature>
<dbReference type="Proteomes" id="UP001055153">
    <property type="component" value="Unassembled WGS sequence"/>
</dbReference>
<comment type="subcellular location">
    <subcellularLocation>
        <location evidence="1">Cell membrane</location>
        <topology evidence="1">Multi-pass membrane protein</topology>
    </subcellularLocation>
</comment>
<sequence length="131" mass="13596">MVPMLVALTKIMVWLCAGEILSRLNIIPVPGPVIGLVFLYCQITYEGSLSDELGSVADRLLQFLGMLFVPAGVGVVGHLDRMSAEALPIAAAIIGGTAMTIVATAFAADRIGAHAAARHTNPRAEAQDAAA</sequence>
<evidence type="ECO:0000256" key="6">
    <source>
        <dbReference type="SAM" id="Phobius"/>
    </source>
</evidence>
<gene>
    <name evidence="7" type="primary">lrgA</name>
    <name evidence="7" type="ORF">GMJLKIPL_1113</name>
</gene>
<protein>
    <submittedName>
        <fullName evidence="7">Antiholin-like protein LrgA</fullName>
    </submittedName>
</protein>
<dbReference type="InterPro" id="IPR005538">
    <property type="entry name" value="LrgA/CidA"/>
</dbReference>
<dbReference type="PANTHER" id="PTHR33931:SF2">
    <property type="entry name" value="HOLIN-LIKE PROTEIN CIDA"/>
    <property type="match status" value="1"/>
</dbReference>
<proteinExistence type="predicted"/>
<keyword evidence="4 6" id="KW-1133">Transmembrane helix</keyword>
<accession>A0ABQ4SAL8</accession>
<keyword evidence="2" id="KW-1003">Cell membrane</keyword>
<evidence type="ECO:0000313" key="8">
    <source>
        <dbReference type="Proteomes" id="UP001055153"/>
    </source>
</evidence>
<name>A0ABQ4SAL8_9HYPH</name>
<feature type="transmembrane region" description="Helical" evidence="6">
    <location>
        <begin position="86"/>
        <end position="108"/>
    </location>
</feature>
<comment type="caution">
    <text evidence="7">The sequence shown here is derived from an EMBL/GenBank/DDBJ whole genome shotgun (WGS) entry which is preliminary data.</text>
</comment>
<keyword evidence="8" id="KW-1185">Reference proteome</keyword>
<evidence type="ECO:0000256" key="1">
    <source>
        <dbReference type="ARBA" id="ARBA00004651"/>
    </source>
</evidence>
<keyword evidence="3 6" id="KW-0812">Transmembrane</keyword>
<evidence type="ECO:0000256" key="4">
    <source>
        <dbReference type="ARBA" id="ARBA00022989"/>
    </source>
</evidence>
<organism evidence="7 8">
    <name type="scientific">Methylobacterium isbiliense</name>
    <dbReference type="NCBI Taxonomy" id="315478"/>
    <lineage>
        <taxon>Bacteria</taxon>
        <taxon>Pseudomonadati</taxon>
        <taxon>Pseudomonadota</taxon>
        <taxon>Alphaproteobacteria</taxon>
        <taxon>Hyphomicrobiales</taxon>
        <taxon>Methylobacteriaceae</taxon>
        <taxon>Methylobacterium</taxon>
    </lineage>
</organism>
<keyword evidence="5 6" id="KW-0472">Membrane</keyword>
<evidence type="ECO:0000313" key="7">
    <source>
        <dbReference type="EMBL" id="GJD99197.1"/>
    </source>
</evidence>
<dbReference type="Pfam" id="PF03788">
    <property type="entry name" value="LrgA"/>
    <property type="match status" value="1"/>
</dbReference>
<feature type="transmembrane region" description="Helical" evidence="6">
    <location>
        <begin position="20"/>
        <end position="40"/>
    </location>
</feature>